<feature type="coiled-coil region" evidence="1">
    <location>
        <begin position="8"/>
        <end position="35"/>
    </location>
</feature>
<gene>
    <name evidence="2" type="ORF">PG986_004589</name>
</gene>
<evidence type="ECO:0000256" key="1">
    <source>
        <dbReference type="SAM" id="Coils"/>
    </source>
</evidence>
<keyword evidence="1" id="KW-0175">Coiled coil</keyword>
<evidence type="ECO:0000313" key="3">
    <source>
        <dbReference type="Proteomes" id="UP001391051"/>
    </source>
</evidence>
<dbReference type="EMBL" id="JAQQWE010000003">
    <property type="protein sequence ID" value="KAK7959735.1"/>
    <property type="molecule type" value="Genomic_DNA"/>
</dbReference>
<reference evidence="2 3" key="1">
    <citation type="submission" date="2023-01" db="EMBL/GenBank/DDBJ databases">
        <title>Analysis of 21 Apiospora genomes using comparative genomics revels a genus with tremendous synthesis potential of carbohydrate active enzymes and secondary metabolites.</title>
        <authorList>
            <person name="Sorensen T."/>
        </authorList>
    </citation>
    <scope>NUCLEOTIDE SEQUENCE [LARGE SCALE GENOMIC DNA]</scope>
    <source>
        <strain evidence="2 3">CBS 24483</strain>
    </source>
</reference>
<organism evidence="2 3">
    <name type="scientific">Apiospora aurea</name>
    <dbReference type="NCBI Taxonomy" id="335848"/>
    <lineage>
        <taxon>Eukaryota</taxon>
        <taxon>Fungi</taxon>
        <taxon>Dikarya</taxon>
        <taxon>Ascomycota</taxon>
        <taxon>Pezizomycotina</taxon>
        <taxon>Sordariomycetes</taxon>
        <taxon>Xylariomycetidae</taxon>
        <taxon>Amphisphaeriales</taxon>
        <taxon>Apiosporaceae</taxon>
        <taxon>Apiospora</taxon>
    </lineage>
</organism>
<dbReference type="RefSeq" id="XP_066703438.1">
    <property type="nucleotide sequence ID" value="XM_066840811.1"/>
</dbReference>
<sequence>MGEIMSQLSHLTETVQRLTERIDGLESSIAAKAQAADWKGEFVEKDDLVETVAVQVESEMDGVSVYLEEKLKEHLVEYVENEFEEKEAGILEAVVDKIRSARVRLDM</sequence>
<evidence type="ECO:0000313" key="2">
    <source>
        <dbReference type="EMBL" id="KAK7959735.1"/>
    </source>
</evidence>
<dbReference type="Proteomes" id="UP001391051">
    <property type="component" value="Unassembled WGS sequence"/>
</dbReference>
<accession>A0ABR1QN13</accession>
<proteinExistence type="predicted"/>
<protein>
    <submittedName>
        <fullName evidence="2">Uncharacterized protein</fullName>
    </submittedName>
</protein>
<comment type="caution">
    <text evidence="2">The sequence shown here is derived from an EMBL/GenBank/DDBJ whole genome shotgun (WGS) entry which is preliminary data.</text>
</comment>
<keyword evidence="3" id="KW-1185">Reference proteome</keyword>
<name>A0ABR1QN13_9PEZI</name>
<dbReference type="GeneID" id="92073873"/>